<dbReference type="Proteomes" id="UP000324376">
    <property type="component" value="Unassembled WGS sequence"/>
</dbReference>
<name>A0A5S5CFQ2_9FLAO</name>
<dbReference type="RefSeq" id="WP_148781147.1">
    <property type="nucleotide sequence ID" value="NZ_VNHU01000001.1"/>
</dbReference>
<accession>A0A5S5CFQ2</accession>
<organism evidence="1 2">
    <name type="scientific">Aquimarina intermedia</name>
    <dbReference type="NCBI Taxonomy" id="350814"/>
    <lineage>
        <taxon>Bacteria</taxon>
        <taxon>Pseudomonadati</taxon>
        <taxon>Bacteroidota</taxon>
        <taxon>Flavobacteriia</taxon>
        <taxon>Flavobacteriales</taxon>
        <taxon>Flavobacteriaceae</taxon>
        <taxon>Aquimarina</taxon>
    </lineage>
</organism>
<comment type="caution">
    <text evidence="1">The sequence shown here is derived from an EMBL/GenBank/DDBJ whole genome shotgun (WGS) entry which is preliminary data.</text>
</comment>
<evidence type="ECO:0000313" key="2">
    <source>
        <dbReference type="Proteomes" id="UP000324376"/>
    </source>
</evidence>
<sequence>MKKLPYIFLAVIGIVSAQGVQAQEREELSVMREAKEVKNLKFRAIEIVELPMAIQDKAAVDFENFRIKEAYISENELYKIVLVNKDNFTQVVFASAKGEWIKPNDKS</sequence>
<evidence type="ECO:0000313" key="1">
    <source>
        <dbReference type="EMBL" id="TYP77126.1"/>
    </source>
</evidence>
<dbReference type="AlphaFoldDB" id="A0A5S5CFQ2"/>
<proteinExistence type="predicted"/>
<gene>
    <name evidence="1" type="ORF">BD809_101274</name>
</gene>
<reference evidence="1 2" key="1">
    <citation type="submission" date="2019-07" db="EMBL/GenBank/DDBJ databases">
        <title>Genomic Encyclopedia of Archaeal and Bacterial Type Strains, Phase II (KMG-II): from individual species to whole genera.</title>
        <authorList>
            <person name="Goeker M."/>
        </authorList>
    </citation>
    <scope>NUCLEOTIDE SEQUENCE [LARGE SCALE GENOMIC DNA]</scope>
    <source>
        <strain evidence="1 2">DSM 17527</strain>
    </source>
</reference>
<dbReference type="OrthoDB" id="1099258at2"/>
<protein>
    <submittedName>
        <fullName evidence="1">Uncharacterized protein</fullName>
    </submittedName>
</protein>
<dbReference type="EMBL" id="VNHU01000001">
    <property type="protein sequence ID" value="TYP77126.1"/>
    <property type="molecule type" value="Genomic_DNA"/>
</dbReference>
<keyword evidence="2" id="KW-1185">Reference proteome</keyword>
<dbReference type="SUPFAM" id="SSF160574">
    <property type="entry name" value="BT0923-like"/>
    <property type="match status" value="1"/>
</dbReference>